<name>A0A3N4K0D8_9PEZI</name>
<sequence>MSKRSYGEDRQDISGDTLTDLLIHFCHAIDCQTILPHPLVTCTVMEILVRSQPGDAVIKIPLQNRQNCQLPALESVTWFLLMRWRTSLSKPLAPPSSMKICFCYQIFQLVWLVNLKLKMVNMS</sequence>
<protein>
    <submittedName>
        <fullName evidence="1">Uncharacterized protein</fullName>
    </submittedName>
</protein>
<evidence type="ECO:0000313" key="2">
    <source>
        <dbReference type="Proteomes" id="UP000276215"/>
    </source>
</evidence>
<dbReference type="EMBL" id="ML120365">
    <property type="protein sequence ID" value="RPB02978.1"/>
    <property type="molecule type" value="Genomic_DNA"/>
</dbReference>
<gene>
    <name evidence="1" type="ORF">L873DRAFT_331245</name>
</gene>
<dbReference type="Proteomes" id="UP000276215">
    <property type="component" value="Unassembled WGS sequence"/>
</dbReference>
<keyword evidence="2" id="KW-1185">Reference proteome</keyword>
<dbReference type="AlphaFoldDB" id="A0A3N4K0D8"/>
<proteinExistence type="predicted"/>
<accession>A0A3N4K0D8</accession>
<organism evidence="1 2">
    <name type="scientific">Choiromyces venosus 120613-1</name>
    <dbReference type="NCBI Taxonomy" id="1336337"/>
    <lineage>
        <taxon>Eukaryota</taxon>
        <taxon>Fungi</taxon>
        <taxon>Dikarya</taxon>
        <taxon>Ascomycota</taxon>
        <taxon>Pezizomycotina</taxon>
        <taxon>Pezizomycetes</taxon>
        <taxon>Pezizales</taxon>
        <taxon>Tuberaceae</taxon>
        <taxon>Choiromyces</taxon>
    </lineage>
</organism>
<reference evidence="1 2" key="1">
    <citation type="journal article" date="2018" name="Nat. Ecol. Evol.">
        <title>Pezizomycetes genomes reveal the molecular basis of ectomycorrhizal truffle lifestyle.</title>
        <authorList>
            <person name="Murat C."/>
            <person name="Payen T."/>
            <person name="Noel B."/>
            <person name="Kuo A."/>
            <person name="Morin E."/>
            <person name="Chen J."/>
            <person name="Kohler A."/>
            <person name="Krizsan K."/>
            <person name="Balestrini R."/>
            <person name="Da Silva C."/>
            <person name="Montanini B."/>
            <person name="Hainaut M."/>
            <person name="Levati E."/>
            <person name="Barry K.W."/>
            <person name="Belfiori B."/>
            <person name="Cichocki N."/>
            <person name="Clum A."/>
            <person name="Dockter R.B."/>
            <person name="Fauchery L."/>
            <person name="Guy J."/>
            <person name="Iotti M."/>
            <person name="Le Tacon F."/>
            <person name="Lindquist E.A."/>
            <person name="Lipzen A."/>
            <person name="Malagnac F."/>
            <person name="Mello A."/>
            <person name="Molinier V."/>
            <person name="Miyauchi S."/>
            <person name="Poulain J."/>
            <person name="Riccioni C."/>
            <person name="Rubini A."/>
            <person name="Sitrit Y."/>
            <person name="Splivallo R."/>
            <person name="Traeger S."/>
            <person name="Wang M."/>
            <person name="Zifcakova L."/>
            <person name="Wipf D."/>
            <person name="Zambonelli A."/>
            <person name="Paolocci F."/>
            <person name="Nowrousian M."/>
            <person name="Ottonello S."/>
            <person name="Baldrian P."/>
            <person name="Spatafora J.W."/>
            <person name="Henrissat B."/>
            <person name="Nagy L.G."/>
            <person name="Aury J.M."/>
            <person name="Wincker P."/>
            <person name="Grigoriev I.V."/>
            <person name="Bonfante P."/>
            <person name="Martin F.M."/>
        </authorList>
    </citation>
    <scope>NUCLEOTIDE SEQUENCE [LARGE SCALE GENOMIC DNA]</scope>
    <source>
        <strain evidence="1 2">120613-1</strain>
    </source>
</reference>
<evidence type="ECO:0000313" key="1">
    <source>
        <dbReference type="EMBL" id="RPB02978.1"/>
    </source>
</evidence>